<keyword evidence="8" id="KW-0547">Nucleotide-binding</keyword>
<dbReference type="Gene3D" id="6.10.340.10">
    <property type="match status" value="1"/>
</dbReference>
<dbReference type="InterPro" id="IPR033479">
    <property type="entry name" value="dCache_1"/>
</dbReference>
<feature type="domain" description="HAMP" evidence="15">
    <location>
        <begin position="330"/>
        <end position="369"/>
    </location>
</feature>
<dbReference type="Pfam" id="PF02743">
    <property type="entry name" value="dCache_1"/>
    <property type="match status" value="1"/>
</dbReference>
<proteinExistence type="predicted"/>
<evidence type="ECO:0000256" key="9">
    <source>
        <dbReference type="ARBA" id="ARBA00022777"/>
    </source>
</evidence>
<evidence type="ECO:0000256" key="3">
    <source>
        <dbReference type="ARBA" id="ARBA00012438"/>
    </source>
</evidence>
<sequence length="370" mass="41278">MNFIKKSLRNKLIVVLLTVSLGSIGIVGFLSFSNARNSLQNAKLNALESIADLKTQKIELFFQERANNIKEAQDYFNIKTNLPIVSRLAGDRTSPEYIAAKKMLDDQLKTFQKVYDYTDVMLVNPEGKIVYVTEEIHEKSDLDQPLPDPTGKAFKEGKKNVYFSDIFKFSEKADSYEMLVTAPAYGFDGKFAGVIALEIDMAPIYKLIQDTTGLGKTGETLIGQQIGNAIIFLNPLRHDPDAAFNRKVTIGSDDAIPTQEAARGLDGIGLSVDYRGEEVIARWRHIPLLNWGLVAKIDRKEAFAPIVSLRNYIAVFSISLTFLLVGLAFWISKKLVEPLRSLNKLTGRISLGDFSVYPEIKTEDEVGQLS</sequence>
<feature type="non-terminal residue" evidence="17">
    <location>
        <position position="370"/>
    </location>
</feature>
<evidence type="ECO:0000256" key="1">
    <source>
        <dbReference type="ARBA" id="ARBA00000085"/>
    </source>
</evidence>
<evidence type="ECO:0000256" key="6">
    <source>
        <dbReference type="ARBA" id="ARBA00022679"/>
    </source>
</evidence>
<dbReference type="PANTHER" id="PTHR45528:SF1">
    <property type="entry name" value="SENSOR HISTIDINE KINASE CPXA"/>
    <property type="match status" value="1"/>
</dbReference>
<evidence type="ECO:0000256" key="14">
    <source>
        <dbReference type="SAM" id="Phobius"/>
    </source>
</evidence>
<feature type="transmembrane region" description="Helical" evidence="14">
    <location>
        <begin position="12"/>
        <end position="32"/>
    </location>
</feature>
<dbReference type="Pfam" id="PF00672">
    <property type="entry name" value="HAMP"/>
    <property type="match status" value="1"/>
</dbReference>
<accession>A0A0F9NJF8</accession>
<comment type="subcellular location">
    <subcellularLocation>
        <location evidence="2">Cell membrane</location>
        <topology evidence="2">Multi-pass membrane protein</topology>
    </subcellularLocation>
</comment>
<evidence type="ECO:0000256" key="10">
    <source>
        <dbReference type="ARBA" id="ARBA00022840"/>
    </source>
</evidence>
<keyword evidence="6" id="KW-0808">Transferase</keyword>
<keyword evidence="11 14" id="KW-1133">Transmembrane helix</keyword>
<keyword evidence="13 14" id="KW-0472">Membrane</keyword>
<dbReference type="InterPro" id="IPR050398">
    <property type="entry name" value="HssS/ArlS-like"/>
</dbReference>
<dbReference type="AlphaFoldDB" id="A0A0F9NJF8"/>
<keyword evidence="4" id="KW-1003">Cell membrane</keyword>
<dbReference type="GO" id="GO:0004673">
    <property type="term" value="F:protein histidine kinase activity"/>
    <property type="evidence" value="ECO:0007669"/>
    <property type="project" value="UniProtKB-EC"/>
</dbReference>
<feature type="transmembrane region" description="Helical" evidence="14">
    <location>
        <begin position="312"/>
        <end position="331"/>
    </location>
</feature>
<gene>
    <name evidence="17" type="ORF">LCGC14_1329700</name>
</gene>
<evidence type="ECO:0000256" key="13">
    <source>
        <dbReference type="ARBA" id="ARBA00023136"/>
    </source>
</evidence>
<evidence type="ECO:0000256" key="8">
    <source>
        <dbReference type="ARBA" id="ARBA00022741"/>
    </source>
</evidence>
<evidence type="ECO:0000259" key="15">
    <source>
        <dbReference type="Pfam" id="PF00672"/>
    </source>
</evidence>
<dbReference type="EMBL" id="LAZR01008019">
    <property type="protein sequence ID" value="KKM81447.1"/>
    <property type="molecule type" value="Genomic_DNA"/>
</dbReference>
<dbReference type="EC" id="2.7.13.3" evidence="3"/>
<feature type="domain" description="Cache" evidence="16">
    <location>
        <begin position="39"/>
        <end position="295"/>
    </location>
</feature>
<evidence type="ECO:0000256" key="4">
    <source>
        <dbReference type="ARBA" id="ARBA00022475"/>
    </source>
</evidence>
<evidence type="ECO:0000256" key="2">
    <source>
        <dbReference type="ARBA" id="ARBA00004651"/>
    </source>
</evidence>
<dbReference type="PANTHER" id="PTHR45528">
    <property type="entry name" value="SENSOR HISTIDINE KINASE CPXA"/>
    <property type="match status" value="1"/>
</dbReference>
<keyword evidence="9" id="KW-0418">Kinase</keyword>
<evidence type="ECO:0000256" key="12">
    <source>
        <dbReference type="ARBA" id="ARBA00023012"/>
    </source>
</evidence>
<keyword evidence="7 14" id="KW-0812">Transmembrane</keyword>
<evidence type="ECO:0000256" key="7">
    <source>
        <dbReference type="ARBA" id="ARBA00022692"/>
    </source>
</evidence>
<comment type="caution">
    <text evidence="17">The sequence shown here is derived from an EMBL/GenBank/DDBJ whole genome shotgun (WGS) entry which is preliminary data.</text>
</comment>
<name>A0A0F9NJF8_9ZZZZ</name>
<evidence type="ECO:0000259" key="16">
    <source>
        <dbReference type="Pfam" id="PF02743"/>
    </source>
</evidence>
<dbReference type="GO" id="GO:0005886">
    <property type="term" value="C:plasma membrane"/>
    <property type="evidence" value="ECO:0007669"/>
    <property type="project" value="UniProtKB-SubCell"/>
</dbReference>
<organism evidence="17">
    <name type="scientific">marine sediment metagenome</name>
    <dbReference type="NCBI Taxonomy" id="412755"/>
    <lineage>
        <taxon>unclassified sequences</taxon>
        <taxon>metagenomes</taxon>
        <taxon>ecological metagenomes</taxon>
    </lineage>
</organism>
<dbReference type="InterPro" id="IPR003660">
    <property type="entry name" value="HAMP_dom"/>
</dbReference>
<protein>
    <recommendedName>
        <fullName evidence="3">histidine kinase</fullName>
        <ecNumber evidence="3">2.7.13.3</ecNumber>
    </recommendedName>
</protein>
<dbReference type="GO" id="GO:0005524">
    <property type="term" value="F:ATP binding"/>
    <property type="evidence" value="ECO:0007669"/>
    <property type="project" value="UniProtKB-KW"/>
</dbReference>
<dbReference type="CDD" id="cd06225">
    <property type="entry name" value="HAMP"/>
    <property type="match status" value="1"/>
</dbReference>
<keyword evidence="10" id="KW-0067">ATP-binding</keyword>
<evidence type="ECO:0000256" key="5">
    <source>
        <dbReference type="ARBA" id="ARBA00022553"/>
    </source>
</evidence>
<evidence type="ECO:0000313" key="17">
    <source>
        <dbReference type="EMBL" id="KKM81447.1"/>
    </source>
</evidence>
<reference evidence="17" key="1">
    <citation type="journal article" date="2015" name="Nature">
        <title>Complex archaea that bridge the gap between prokaryotes and eukaryotes.</title>
        <authorList>
            <person name="Spang A."/>
            <person name="Saw J.H."/>
            <person name="Jorgensen S.L."/>
            <person name="Zaremba-Niedzwiedzka K."/>
            <person name="Martijn J."/>
            <person name="Lind A.E."/>
            <person name="van Eijk R."/>
            <person name="Schleper C."/>
            <person name="Guy L."/>
            <person name="Ettema T.J."/>
        </authorList>
    </citation>
    <scope>NUCLEOTIDE SEQUENCE</scope>
</reference>
<dbReference type="GO" id="GO:0000160">
    <property type="term" value="P:phosphorelay signal transduction system"/>
    <property type="evidence" value="ECO:0007669"/>
    <property type="project" value="UniProtKB-KW"/>
</dbReference>
<keyword evidence="12" id="KW-0902">Two-component regulatory system</keyword>
<evidence type="ECO:0000256" key="11">
    <source>
        <dbReference type="ARBA" id="ARBA00022989"/>
    </source>
</evidence>
<keyword evidence="5" id="KW-0597">Phosphoprotein</keyword>
<comment type="catalytic activity">
    <reaction evidence="1">
        <text>ATP + protein L-histidine = ADP + protein N-phospho-L-histidine.</text>
        <dbReference type="EC" id="2.7.13.3"/>
    </reaction>
</comment>
<dbReference type="CDD" id="cd18773">
    <property type="entry name" value="PDC1_HK_sensor"/>
    <property type="match status" value="1"/>
</dbReference>